<dbReference type="EMBL" id="QJKJ01005510">
    <property type="protein sequence ID" value="RDX90030.1"/>
    <property type="molecule type" value="Genomic_DNA"/>
</dbReference>
<sequence>MTTSLSAQDKPYQIIAETLESFWSHAIGDCNFFQCHPGLRSFNKCHATSIYKSLNCKDLEPTRMTIQLANRSVIQPLGVLEDVLVQVDELIFLVDFYVLDMEGETPRKGTTLILARPFLMSAKTKIDMHAGTLLVEFGDTLHPMEDTSLFRIDLINELVKEHMQADIGSTEFFQAVGNTNILDYLGSVFKEPYHDEPWELYDAKVITALAHLDHDSKSIDSFDQVHKKPERSKHLEVQAGIKAETKSANQHEEQSEAGIVPATQVVDSNQVCQTISRPSGDVSPPKPPIELKPLPGHLKYAYLGDEQQFLVIIASNLHQEQEEKLLQVTKPEICWNQGINDSVGLDLDLATFCINSEILDQAPSALQMFQASIVVQDQDLGSWKLSEVIARYSQCTPVDGNLNAWPSLVQPSSACHQKPRPRASRPSRDSTHAGSPVRKIQVERLVSNQSHLGSSSAPCHYLE</sequence>
<comment type="caution">
    <text evidence="2">The sequence shown here is derived from an EMBL/GenBank/DDBJ whole genome shotgun (WGS) entry which is preliminary data.</text>
</comment>
<organism evidence="2 3">
    <name type="scientific">Mucuna pruriens</name>
    <name type="common">Velvet bean</name>
    <name type="synonym">Dolichos pruriens</name>
    <dbReference type="NCBI Taxonomy" id="157652"/>
    <lineage>
        <taxon>Eukaryota</taxon>
        <taxon>Viridiplantae</taxon>
        <taxon>Streptophyta</taxon>
        <taxon>Embryophyta</taxon>
        <taxon>Tracheophyta</taxon>
        <taxon>Spermatophyta</taxon>
        <taxon>Magnoliopsida</taxon>
        <taxon>eudicotyledons</taxon>
        <taxon>Gunneridae</taxon>
        <taxon>Pentapetalae</taxon>
        <taxon>rosids</taxon>
        <taxon>fabids</taxon>
        <taxon>Fabales</taxon>
        <taxon>Fabaceae</taxon>
        <taxon>Papilionoideae</taxon>
        <taxon>50 kb inversion clade</taxon>
        <taxon>NPAAA clade</taxon>
        <taxon>indigoferoid/millettioid clade</taxon>
        <taxon>Phaseoleae</taxon>
        <taxon>Mucuna</taxon>
    </lineage>
</organism>
<dbReference type="PANTHER" id="PTHR33067">
    <property type="entry name" value="RNA-DIRECTED DNA POLYMERASE-RELATED"/>
    <property type="match status" value="1"/>
</dbReference>
<feature type="region of interest" description="Disordered" evidence="1">
    <location>
        <begin position="412"/>
        <end position="439"/>
    </location>
</feature>
<gene>
    <name evidence="2" type="ORF">CR513_28149</name>
</gene>
<dbReference type="AlphaFoldDB" id="A0A371GHQ6"/>
<evidence type="ECO:0000256" key="1">
    <source>
        <dbReference type="SAM" id="MobiDB-lite"/>
    </source>
</evidence>
<evidence type="ECO:0000313" key="3">
    <source>
        <dbReference type="Proteomes" id="UP000257109"/>
    </source>
</evidence>
<feature type="non-terminal residue" evidence="2">
    <location>
        <position position="1"/>
    </location>
</feature>
<dbReference type="CDD" id="cd00303">
    <property type="entry name" value="retropepsin_like"/>
    <property type="match status" value="1"/>
</dbReference>
<name>A0A371GHQ6_MUCPR</name>
<dbReference type="Proteomes" id="UP000257109">
    <property type="component" value="Unassembled WGS sequence"/>
</dbReference>
<evidence type="ECO:0000313" key="2">
    <source>
        <dbReference type="EMBL" id="RDX90030.1"/>
    </source>
</evidence>
<protein>
    <submittedName>
        <fullName evidence="2">Uncharacterized protein</fullName>
    </submittedName>
</protein>
<reference evidence="2" key="1">
    <citation type="submission" date="2018-05" db="EMBL/GenBank/DDBJ databases">
        <title>Draft genome of Mucuna pruriens seed.</title>
        <authorList>
            <person name="Nnadi N.E."/>
            <person name="Vos R."/>
            <person name="Hasami M.H."/>
            <person name="Devisetty U.K."/>
            <person name="Aguiy J.C."/>
        </authorList>
    </citation>
    <scope>NUCLEOTIDE SEQUENCE [LARGE SCALE GENOMIC DNA]</scope>
    <source>
        <strain evidence="2">JCA_2017</strain>
    </source>
</reference>
<accession>A0A371GHQ6</accession>
<proteinExistence type="predicted"/>
<keyword evidence="3" id="KW-1185">Reference proteome</keyword>
<dbReference type="Gene3D" id="2.40.70.10">
    <property type="entry name" value="Acid Proteases"/>
    <property type="match status" value="1"/>
</dbReference>
<dbReference type="OrthoDB" id="1934381at2759"/>
<dbReference type="PANTHER" id="PTHR33067:SF15">
    <property type="entry name" value="RNA-DIRECTED DNA POLYMERASE"/>
    <property type="match status" value="1"/>
</dbReference>
<dbReference type="InterPro" id="IPR021109">
    <property type="entry name" value="Peptidase_aspartic_dom_sf"/>
</dbReference>